<dbReference type="KEGG" id="cari:FNU76_15880"/>
<keyword evidence="2" id="KW-1185">Reference proteome</keyword>
<sequence>MRKPQLLRDHLARFVPSLAADPDKLLVFVEGGKIRATGARSLSFEYQYRLRLVLLDFAGNADMVIVPILAWLKDNQPDHLLNYDKQADGFQFEAELLNHDSSDLAITLALTERVLVSEQPGGLAVQPVGEPLLNPHGDVMHWELFIQGAKVGEWDAQP</sequence>
<proteinExistence type="predicted"/>
<dbReference type="EMBL" id="CP041730">
    <property type="protein sequence ID" value="QDQ27710.1"/>
    <property type="molecule type" value="Genomic_DNA"/>
</dbReference>
<organism evidence="1 2">
    <name type="scientific">Chitinimonas arctica</name>
    <dbReference type="NCBI Taxonomy" id="2594795"/>
    <lineage>
        <taxon>Bacteria</taxon>
        <taxon>Pseudomonadati</taxon>
        <taxon>Pseudomonadota</taxon>
        <taxon>Betaproteobacteria</taxon>
        <taxon>Neisseriales</taxon>
        <taxon>Chitinibacteraceae</taxon>
        <taxon>Chitinimonas</taxon>
    </lineage>
</organism>
<dbReference type="InterPro" id="IPR009678">
    <property type="entry name" value="Phage_tail_completion_R"/>
</dbReference>
<evidence type="ECO:0000313" key="2">
    <source>
        <dbReference type="Proteomes" id="UP000317550"/>
    </source>
</evidence>
<gene>
    <name evidence="1" type="ORF">FNU76_15880</name>
</gene>
<dbReference type="Proteomes" id="UP000317550">
    <property type="component" value="Chromosome"/>
</dbReference>
<evidence type="ECO:0000313" key="1">
    <source>
        <dbReference type="EMBL" id="QDQ27710.1"/>
    </source>
</evidence>
<dbReference type="RefSeq" id="WP_144279098.1">
    <property type="nucleotide sequence ID" value="NZ_CP041730.1"/>
</dbReference>
<protein>
    <submittedName>
        <fullName evidence="1">Phage tail protein</fullName>
    </submittedName>
</protein>
<dbReference type="Pfam" id="PF06891">
    <property type="entry name" value="P2_Phage_GpR"/>
    <property type="match status" value="1"/>
</dbReference>
<accession>A0A516SHU7</accession>
<reference evidence="2" key="1">
    <citation type="submission" date="2019-07" db="EMBL/GenBank/DDBJ databases">
        <title>Chitinimonas sp. nov., isolated from Ny-Alesund, arctica soil.</title>
        <authorList>
            <person name="Xu Q."/>
            <person name="Peng F."/>
        </authorList>
    </citation>
    <scope>NUCLEOTIDE SEQUENCE [LARGE SCALE GENOMIC DNA]</scope>
    <source>
        <strain evidence="2">R3-44</strain>
    </source>
</reference>
<name>A0A516SHU7_9NEIS</name>
<dbReference type="OrthoDB" id="4225390at2"/>
<dbReference type="AlphaFoldDB" id="A0A516SHU7"/>